<dbReference type="Gene3D" id="1.10.10.800">
    <property type="match status" value="1"/>
</dbReference>
<evidence type="ECO:0000313" key="3">
    <source>
        <dbReference type="Proteomes" id="UP000249061"/>
    </source>
</evidence>
<dbReference type="InterPro" id="IPR029058">
    <property type="entry name" value="AB_hydrolase_fold"/>
</dbReference>
<dbReference type="AlphaFoldDB" id="A0A2W5TB85"/>
<gene>
    <name evidence="2" type="ORF">DI536_18760</name>
</gene>
<reference evidence="2 3" key="1">
    <citation type="submission" date="2017-08" db="EMBL/GenBank/DDBJ databases">
        <title>Infants hospitalized years apart are colonized by the same room-sourced microbial strains.</title>
        <authorList>
            <person name="Brooks B."/>
            <person name="Olm M.R."/>
            <person name="Firek B.A."/>
            <person name="Baker R."/>
            <person name="Thomas B.C."/>
            <person name="Morowitz M.J."/>
            <person name="Banfield J.F."/>
        </authorList>
    </citation>
    <scope>NUCLEOTIDE SEQUENCE [LARGE SCALE GENOMIC DNA]</scope>
    <source>
        <strain evidence="2">S2_003_000_R2_14</strain>
    </source>
</reference>
<evidence type="ECO:0000259" key="1">
    <source>
        <dbReference type="Pfam" id="PF12146"/>
    </source>
</evidence>
<dbReference type="PANTHER" id="PTHR47751">
    <property type="entry name" value="SUPERFAMILY HYDROLASE, PUTATIVE (AFU_ORTHOLOGUE AFUA_2G16580)-RELATED"/>
    <property type="match status" value="1"/>
</dbReference>
<dbReference type="InterPro" id="IPR022742">
    <property type="entry name" value="Hydrolase_4"/>
</dbReference>
<dbReference type="EMBL" id="QFQP01000015">
    <property type="protein sequence ID" value="PZR11177.1"/>
    <property type="molecule type" value="Genomic_DNA"/>
</dbReference>
<dbReference type="Pfam" id="PF12146">
    <property type="entry name" value="Hydrolase_4"/>
    <property type="match status" value="1"/>
</dbReference>
<evidence type="ECO:0000313" key="2">
    <source>
        <dbReference type="EMBL" id="PZR11177.1"/>
    </source>
</evidence>
<comment type="caution">
    <text evidence="2">The sequence shown here is derived from an EMBL/GenBank/DDBJ whole genome shotgun (WGS) entry which is preliminary data.</text>
</comment>
<feature type="domain" description="Serine aminopeptidase S33" evidence="1">
    <location>
        <begin position="29"/>
        <end position="264"/>
    </location>
</feature>
<accession>A0A2W5TB85</accession>
<dbReference type="InterPro" id="IPR051411">
    <property type="entry name" value="Polyketide_trans_af380"/>
</dbReference>
<sequence length="290" mass="31418">MTRAVHFFSQGVKLSGLLRVPEGYGPFPTVVLCAGMTLTRDVWLRPNAEWLVEHGYATLSFDYRGFGESDGTPRCRLVPPMQVDDVRSALTFLSTLQEVDAARLGLFGVSLGASIAVATAGLDPRVKAVVAVAGPMDLGRVWRAYPGFEGFNAKVQAARQKFVTTNETTTIKLSRLLASDPETCRKIDTDAPQFPHWKPELTFESLADLFEFVPEQVVANISPRAVLFVAPENDKLIAGEELPSAFAKAGEPKRLITLPGLAHHEIYGSGAGFAPTMQAAGEFFAAHLIS</sequence>
<organism evidence="2 3">
    <name type="scientific">Archangium gephyra</name>
    <dbReference type="NCBI Taxonomy" id="48"/>
    <lineage>
        <taxon>Bacteria</taxon>
        <taxon>Pseudomonadati</taxon>
        <taxon>Myxococcota</taxon>
        <taxon>Myxococcia</taxon>
        <taxon>Myxococcales</taxon>
        <taxon>Cystobacterineae</taxon>
        <taxon>Archangiaceae</taxon>
        <taxon>Archangium</taxon>
    </lineage>
</organism>
<dbReference type="PANTHER" id="PTHR47751:SF2">
    <property type="entry name" value="DLTD N-TERMINAL DOMAIN PROTEIN (AFU_ORTHOLOGUE AFUA_8G00380)-RELATED"/>
    <property type="match status" value="1"/>
</dbReference>
<dbReference type="SUPFAM" id="SSF53474">
    <property type="entry name" value="alpha/beta-Hydrolases"/>
    <property type="match status" value="1"/>
</dbReference>
<protein>
    <recommendedName>
        <fullName evidence="1">Serine aminopeptidase S33 domain-containing protein</fullName>
    </recommendedName>
</protein>
<proteinExistence type="predicted"/>
<name>A0A2W5TB85_9BACT</name>
<dbReference type="Proteomes" id="UP000249061">
    <property type="component" value="Unassembled WGS sequence"/>
</dbReference>
<dbReference type="Gene3D" id="3.40.50.1820">
    <property type="entry name" value="alpha/beta hydrolase"/>
    <property type="match status" value="1"/>
</dbReference>